<keyword evidence="1" id="KW-0472">Membrane</keyword>
<keyword evidence="4" id="KW-1185">Reference proteome</keyword>
<dbReference type="InterPro" id="IPR000095">
    <property type="entry name" value="CRIB_dom"/>
</dbReference>
<gene>
    <name evidence="3" type="ORF">DERP_015365</name>
</gene>
<keyword evidence="1" id="KW-1133">Transmembrane helix</keyword>
<sequence>MFLLQILMMIIIWMNIVVMIDGSNSIIVHRFNLNQTKWFDVRYPYKAIYGLPNSLKCQQSIYERFDQCEKTSQSDWEITIDEYFYETRKFCCFIWQTMNCEIDIAKQCNQIYSQRLEKNTIKTYQTLCNHIGYGYKGWSCWWTEERKIFVMTIVGIVMIFLMILCTVIALKQHGNYQLQNKVIEEEIPTIKEIGNPTNFKYRLHLGQHRPHKCIKVKPFLETRFGEFIINIPDEWYGGYPQPTISSPSPPPSSPVSTIPHSMTHVEQTIHANALLSNFYLFEKVKMFKLQLLLMMNIVVMIDGSRSFILHGYNPNQTEWFTIRYPYKNIYGLPNSLNCHQSIYEEFDECEQSSHKDWQITIDEYFYETKKFCCFIWQTMNCEIDKAKKCNQIYSLEIEFNTRKTYQTFCDHIGYGHGSWTCWWTEKRIITVSSVVGAALVILTIFCIAYGRVKTQSDSGIAPFRYKQFRQSNILNVGGGESSTSAVIPPPPPPPPSQAIPTPTLTDIQKIIQQNYINTALQDFKPF</sequence>
<dbReference type="EMBL" id="NJHN03000057">
    <property type="protein sequence ID" value="KAH9419669.1"/>
    <property type="molecule type" value="Genomic_DNA"/>
</dbReference>
<reference evidence="3 4" key="2">
    <citation type="journal article" date="2022" name="Mol. Biol. Evol.">
        <title>Comparative Genomics Reveals Insights into the Divergent Evolution of Astigmatic Mites and Household Pest Adaptations.</title>
        <authorList>
            <person name="Xiong Q."/>
            <person name="Wan A.T."/>
            <person name="Liu X."/>
            <person name="Fung C.S."/>
            <person name="Xiao X."/>
            <person name="Malainual N."/>
            <person name="Hou J."/>
            <person name="Wang L."/>
            <person name="Wang M."/>
            <person name="Yang K.Y."/>
            <person name="Cui Y."/>
            <person name="Leung E.L."/>
            <person name="Nong W."/>
            <person name="Shin S.K."/>
            <person name="Au S.W."/>
            <person name="Jeong K.Y."/>
            <person name="Chew F.T."/>
            <person name="Hui J.H."/>
            <person name="Leung T.F."/>
            <person name="Tungtrongchitr A."/>
            <person name="Zhong N."/>
            <person name="Liu Z."/>
            <person name="Tsui S.K."/>
        </authorList>
    </citation>
    <scope>NUCLEOTIDE SEQUENCE [LARGE SCALE GENOMIC DNA]</scope>
    <source>
        <strain evidence="3">Derp</strain>
    </source>
</reference>
<feature type="domain" description="CRIB" evidence="2">
    <location>
        <begin position="193"/>
        <end position="206"/>
    </location>
</feature>
<organism evidence="3 4">
    <name type="scientific">Dermatophagoides pteronyssinus</name>
    <name type="common">European house dust mite</name>
    <dbReference type="NCBI Taxonomy" id="6956"/>
    <lineage>
        <taxon>Eukaryota</taxon>
        <taxon>Metazoa</taxon>
        <taxon>Ecdysozoa</taxon>
        <taxon>Arthropoda</taxon>
        <taxon>Chelicerata</taxon>
        <taxon>Arachnida</taxon>
        <taxon>Acari</taxon>
        <taxon>Acariformes</taxon>
        <taxon>Sarcoptiformes</taxon>
        <taxon>Astigmata</taxon>
        <taxon>Psoroptidia</taxon>
        <taxon>Analgoidea</taxon>
        <taxon>Pyroglyphidae</taxon>
        <taxon>Dermatophagoidinae</taxon>
        <taxon>Dermatophagoides</taxon>
    </lineage>
</organism>
<dbReference type="PROSITE" id="PS50108">
    <property type="entry name" value="CRIB"/>
    <property type="match status" value="1"/>
</dbReference>
<evidence type="ECO:0000313" key="3">
    <source>
        <dbReference type="EMBL" id="KAH9419669.1"/>
    </source>
</evidence>
<feature type="transmembrane region" description="Helical" evidence="1">
    <location>
        <begin position="148"/>
        <end position="170"/>
    </location>
</feature>
<proteinExistence type="predicted"/>
<reference evidence="3 4" key="1">
    <citation type="journal article" date="2018" name="J. Allergy Clin. Immunol.">
        <title>High-quality assembly of Dermatophagoides pteronyssinus genome and transcriptome reveals a wide range of novel allergens.</title>
        <authorList>
            <person name="Liu X.Y."/>
            <person name="Yang K.Y."/>
            <person name="Wang M.Q."/>
            <person name="Kwok J.S."/>
            <person name="Zeng X."/>
            <person name="Yang Z."/>
            <person name="Xiao X.J."/>
            <person name="Lau C.P."/>
            <person name="Li Y."/>
            <person name="Huang Z.M."/>
            <person name="Ba J.G."/>
            <person name="Yim A.K."/>
            <person name="Ouyang C.Y."/>
            <person name="Ngai S.M."/>
            <person name="Chan T.F."/>
            <person name="Leung E.L."/>
            <person name="Liu L."/>
            <person name="Liu Z.G."/>
            <person name="Tsui S.K."/>
        </authorList>
    </citation>
    <scope>NUCLEOTIDE SEQUENCE [LARGE SCALE GENOMIC DNA]</scope>
    <source>
        <strain evidence="3">Derp</strain>
    </source>
</reference>
<feature type="transmembrane region" description="Helical" evidence="1">
    <location>
        <begin position="428"/>
        <end position="450"/>
    </location>
</feature>
<evidence type="ECO:0000256" key="1">
    <source>
        <dbReference type="SAM" id="Phobius"/>
    </source>
</evidence>
<comment type="caution">
    <text evidence="3">The sequence shown here is derived from an EMBL/GenBank/DDBJ whole genome shotgun (WGS) entry which is preliminary data.</text>
</comment>
<name>A0ABQ8JAP5_DERPT</name>
<feature type="transmembrane region" description="Helical" evidence="1">
    <location>
        <begin position="6"/>
        <end position="28"/>
    </location>
</feature>
<keyword evidence="1" id="KW-0812">Transmembrane</keyword>
<evidence type="ECO:0000313" key="4">
    <source>
        <dbReference type="Proteomes" id="UP000887458"/>
    </source>
</evidence>
<evidence type="ECO:0000259" key="2">
    <source>
        <dbReference type="PROSITE" id="PS50108"/>
    </source>
</evidence>
<protein>
    <recommendedName>
        <fullName evidence="2">CRIB domain-containing protein</fullName>
    </recommendedName>
</protein>
<accession>A0ABQ8JAP5</accession>
<dbReference type="Proteomes" id="UP000887458">
    <property type="component" value="Unassembled WGS sequence"/>
</dbReference>